<dbReference type="GO" id="GO:0005689">
    <property type="term" value="C:U12-type spliceosomal complex"/>
    <property type="evidence" value="ECO:0007669"/>
    <property type="project" value="TreeGrafter"/>
</dbReference>
<dbReference type="Pfam" id="PF18036">
    <property type="entry name" value="Ubiquitin_4"/>
    <property type="match status" value="1"/>
</dbReference>
<sequence>MDVNEVKEQTNSSTINKTDDTIYGGEDTVEPNKTIKSDLDHHELVKLTKEAIDNLIESDPFLSGLPLNVTVEEIKAQIAVAQGQAITLFLNRGELPKLSVVVPTHTTTVLDLKRAIKRHTNLCFKRDNVKKKISWKHVWRKYNLCFDNVQLSNDNENLKTYGITNKAELYYVKKYREKNKLRNSIKNS</sequence>
<evidence type="ECO:0000259" key="2">
    <source>
        <dbReference type="Pfam" id="PF18036"/>
    </source>
</evidence>
<proteinExistence type="predicted"/>
<organism evidence="3 4">
    <name type="scientific">Odynerus spinipes</name>
    <dbReference type="NCBI Taxonomy" id="1348599"/>
    <lineage>
        <taxon>Eukaryota</taxon>
        <taxon>Metazoa</taxon>
        <taxon>Ecdysozoa</taxon>
        <taxon>Arthropoda</taxon>
        <taxon>Hexapoda</taxon>
        <taxon>Insecta</taxon>
        <taxon>Pterygota</taxon>
        <taxon>Neoptera</taxon>
        <taxon>Endopterygota</taxon>
        <taxon>Hymenoptera</taxon>
        <taxon>Apocrita</taxon>
        <taxon>Aculeata</taxon>
        <taxon>Vespoidea</taxon>
        <taxon>Vespidae</taxon>
        <taxon>Eumeninae</taxon>
        <taxon>Odynerus</taxon>
    </lineage>
</organism>
<reference evidence="3" key="1">
    <citation type="submission" date="2021-08" db="EMBL/GenBank/DDBJ databases">
        <authorList>
            <person name="Misof B."/>
            <person name="Oliver O."/>
            <person name="Podsiadlowski L."/>
            <person name="Donath A."/>
            <person name="Peters R."/>
            <person name="Mayer C."/>
            <person name="Rust J."/>
            <person name="Gunkel S."/>
            <person name="Lesny P."/>
            <person name="Martin S."/>
            <person name="Oeyen J.P."/>
            <person name="Petersen M."/>
            <person name="Panagiotis P."/>
            <person name="Wilbrandt J."/>
            <person name="Tanja T."/>
        </authorList>
    </citation>
    <scope>NUCLEOTIDE SEQUENCE</scope>
    <source>
        <strain evidence="3">GBR_01_08_01A</strain>
        <tissue evidence="3">Thorax + abdomen</tissue>
    </source>
</reference>
<dbReference type="PANTHER" id="PTHR14942">
    <property type="entry name" value="U11/U12 SMALL NUCLEAR RIBONUCLEOPROTEIN 25 KDA PROTEIN"/>
    <property type="match status" value="1"/>
</dbReference>
<dbReference type="AlphaFoldDB" id="A0AAD9VNH8"/>
<evidence type="ECO:0000256" key="1">
    <source>
        <dbReference type="SAM" id="MobiDB-lite"/>
    </source>
</evidence>
<keyword evidence="4" id="KW-1185">Reference proteome</keyword>
<dbReference type="InterPro" id="IPR029071">
    <property type="entry name" value="Ubiquitin-like_domsf"/>
</dbReference>
<feature type="domain" description="SNRNP25 ubiquitin-like" evidence="2">
    <location>
        <begin position="86"/>
        <end position="174"/>
    </location>
</feature>
<dbReference type="PANTHER" id="PTHR14942:SF0">
    <property type="entry name" value="U11_U12 SMALL NUCLEAR RIBONUCLEOPROTEIN 25 KDA PROTEIN"/>
    <property type="match status" value="1"/>
</dbReference>
<protein>
    <recommendedName>
        <fullName evidence="2">SNRNP25 ubiquitin-like domain-containing protein</fullName>
    </recommendedName>
</protein>
<dbReference type="Gene3D" id="3.10.20.90">
    <property type="entry name" value="Phosphatidylinositol 3-kinase Catalytic Subunit, Chain A, domain 1"/>
    <property type="match status" value="1"/>
</dbReference>
<dbReference type="InterPro" id="IPR039690">
    <property type="entry name" value="SNRNP25"/>
</dbReference>
<dbReference type="Proteomes" id="UP001258017">
    <property type="component" value="Unassembled WGS sequence"/>
</dbReference>
<dbReference type="GO" id="GO:0000398">
    <property type="term" value="P:mRNA splicing, via spliceosome"/>
    <property type="evidence" value="ECO:0007669"/>
    <property type="project" value="InterPro"/>
</dbReference>
<evidence type="ECO:0000313" key="4">
    <source>
        <dbReference type="Proteomes" id="UP001258017"/>
    </source>
</evidence>
<dbReference type="SUPFAM" id="SSF54236">
    <property type="entry name" value="Ubiquitin-like"/>
    <property type="match status" value="1"/>
</dbReference>
<accession>A0AAD9VNH8</accession>
<gene>
    <name evidence="3" type="ORF">KPH14_012488</name>
</gene>
<name>A0AAD9VNH8_9HYME</name>
<dbReference type="CDD" id="cd17058">
    <property type="entry name" value="Ubl_SNRNP25"/>
    <property type="match status" value="1"/>
</dbReference>
<comment type="caution">
    <text evidence="3">The sequence shown here is derived from an EMBL/GenBank/DDBJ whole genome shotgun (WGS) entry which is preliminary data.</text>
</comment>
<dbReference type="EMBL" id="JAIFRP010000062">
    <property type="protein sequence ID" value="KAK2580232.1"/>
    <property type="molecule type" value="Genomic_DNA"/>
</dbReference>
<dbReference type="InterPro" id="IPR040610">
    <property type="entry name" value="SNRNP25_ubiquitin"/>
</dbReference>
<evidence type="ECO:0000313" key="3">
    <source>
        <dbReference type="EMBL" id="KAK2580232.1"/>
    </source>
</evidence>
<reference evidence="3" key="2">
    <citation type="journal article" date="2023" name="Commun. Biol.">
        <title>Intrasexual cuticular hydrocarbon dimorphism in a wasp sheds light on hydrocarbon biosynthesis genes in Hymenoptera.</title>
        <authorList>
            <person name="Moris V.C."/>
            <person name="Podsiadlowski L."/>
            <person name="Martin S."/>
            <person name="Oeyen J.P."/>
            <person name="Donath A."/>
            <person name="Petersen M."/>
            <person name="Wilbrandt J."/>
            <person name="Misof B."/>
            <person name="Liedtke D."/>
            <person name="Thamm M."/>
            <person name="Scheiner R."/>
            <person name="Schmitt T."/>
            <person name="Niehuis O."/>
        </authorList>
    </citation>
    <scope>NUCLEOTIDE SEQUENCE</scope>
    <source>
        <strain evidence="3">GBR_01_08_01A</strain>
    </source>
</reference>
<feature type="region of interest" description="Disordered" evidence="1">
    <location>
        <begin position="1"/>
        <end position="26"/>
    </location>
</feature>